<feature type="DNA-binding region" description="H-T-H motif" evidence="4">
    <location>
        <begin position="54"/>
        <end position="73"/>
    </location>
</feature>
<comment type="caution">
    <text evidence="7">The sequence shown here is derived from an EMBL/GenBank/DDBJ whole genome shotgun (WGS) entry which is preliminary data.</text>
</comment>
<dbReference type="Pfam" id="PF17932">
    <property type="entry name" value="TetR_C_24"/>
    <property type="match status" value="1"/>
</dbReference>
<reference evidence="7 8" key="1">
    <citation type="submission" date="2020-07" db="EMBL/GenBank/DDBJ databases">
        <title>Sequencing the genomes of 1000 actinobacteria strains.</title>
        <authorList>
            <person name="Klenk H.-P."/>
        </authorList>
    </citation>
    <scope>NUCLEOTIDE SEQUENCE [LARGE SCALE GENOMIC DNA]</scope>
    <source>
        <strain evidence="7 8">LI1</strain>
    </source>
</reference>
<dbReference type="Gene3D" id="1.10.357.10">
    <property type="entry name" value="Tetracycline Repressor, domain 2"/>
    <property type="match status" value="1"/>
</dbReference>
<protein>
    <submittedName>
        <fullName evidence="7">AcrR family transcriptional regulator</fullName>
    </submittedName>
</protein>
<evidence type="ECO:0000256" key="2">
    <source>
        <dbReference type="ARBA" id="ARBA00023125"/>
    </source>
</evidence>
<dbReference type="InterPro" id="IPR001647">
    <property type="entry name" value="HTH_TetR"/>
</dbReference>
<evidence type="ECO:0000259" key="6">
    <source>
        <dbReference type="PROSITE" id="PS50977"/>
    </source>
</evidence>
<evidence type="ECO:0000256" key="3">
    <source>
        <dbReference type="ARBA" id="ARBA00023163"/>
    </source>
</evidence>
<name>A0A7Z0EF82_9MICO</name>
<dbReference type="Proteomes" id="UP000537260">
    <property type="component" value="Unassembled WGS sequence"/>
</dbReference>
<gene>
    <name evidence="7" type="ORF">HNR05_002344</name>
</gene>
<dbReference type="GO" id="GO:0003700">
    <property type="term" value="F:DNA-binding transcription factor activity"/>
    <property type="evidence" value="ECO:0007669"/>
    <property type="project" value="TreeGrafter"/>
</dbReference>
<keyword evidence="3" id="KW-0804">Transcription</keyword>
<dbReference type="InterPro" id="IPR009057">
    <property type="entry name" value="Homeodomain-like_sf"/>
</dbReference>
<accession>A0A7Z0EF82</accession>
<dbReference type="SUPFAM" id="SSF48498">
    <property type="entry name" value="Tetracyclin repressor-like, C-terminal domain"/>
    <property type="match status" value="1"/>
</dbReference>
<feature type="region of interest" description="Disordered" evidence="5">
    <location>
        <begin position="1"/>
        <end position="22"/>
    </location>
</feature>
<dbReference type="AlphaFoldDB" id="A0A7Z0EF82"/>
<evidence type="ECO:0000256" key="4">
    <source>
        <dbReference type="PROSITE-ProRule" id="PRU00335"/>
    </source>
</evidence>
<feature type="compositionally biased region" description="Gly residues" evidence="5">
    <location>
        <begin position="11"/>
        <end position="22"/>
    </location>
</feature>
<evidence type="ECO:0000313" key="8">
    <source>
        <dbReference type="Proteomes" id="UP000537260"/>
    </source>
</evidence>
<keyword evidence="1" id="KW-0805">Transcription regulation</keyword>
<evidence type="ECO:0000256" key="1">
    <source>
        <dbReference type="ARBA" id="ARBA00023015"/>
    </source>
</evidence>
<dbReference type="PRINTS" id="PR00455">
    <property type="entry name" value="HTHTETR"/>
</dbReference>
<dbReference type="PROSITE" id="PS50977">
    <property type="entry name" value="HTH_TETR_2"/>
    <property type="match status" value="1"/>
</dbReference>
<dbReference type="PANTHER" id="PTHR30055:SF234">
    <property type="entry name" value="HTH-TYPE TRANSCRIPTIONAL REGULATOR BETI"/>
    <property type="match status" value="1"/>
</dbReference>
<dbReference type="EMBL" id="JACCFM010000001">
    <property type="protein sequence ID" value="NYJ20553.1"/>
    <property type="molecule type" value="Genomic_DNA"/>
</dbReference>
<dbReference type="InterPro" id="IPR041490">
    <property type="entry name" value="KstR2_TetR_C"/>
</dbReference>
<organism evidence="7 8">
    <name type="scientific">Glaciibacter psychrotolerans</name>
    <dbReference type="NCBI Taxonomy" id="670054"/>
    <lineage>
        <taxon>Bacteria</taxon>
        <taxon>Bacillati</taxon>
        <taxon>Actinomycetota</taxon>
        <taxon>Actinomycetes</taxon>
        <taxon>Micrococcales</taxon>
        <taxon>Microbacteriaceae</taxon>
        <taxon>Glaciibacter</taxon>
    </lineage>
</organism>
<evidence type="ECO:0000256" key="5">
    <source>
        <dbReference type="SAM" id="MobiDB-lite"/>
    </source>
</evidence>
<sequence>MKHSAESGLAPGTGTGTGIVGGGNGRAGRSPYDLPAVLEIAVAAFNDYGYDATSMGLLAERLGTSKSAVYYHVSGKEDLLRLALERALGELEGILALPGAREGAADERLTFVLRGAVRVLTAELPYVTLLLRLRGNTELERHALARRRAFDNAISTLVEQARTDGTLRADVDARTTTRLLFGMINSIVEWYKPGGPLTADQLADDVITVAFNGLRVHDRH</sequence>
<dbReference type="SUPFAM" id="SSF46689">
    <property type="entry name" value="Homeodomain-like"/>
    <property type="match status" value="1"/>
</dbReference>
<dbReference type="InterPro" id="IPR050109">
    <property type="entry name" value="HTH-type_TetR-like_transc_reg"/>
</dbReference>
<keyword evidence="8" id="KW-1185">Reference proteome</keyword>
<keyword evidence="2 4" id="KW-0238">DNA-binding</keyword>
<proteinExistence type="predicted"/>
<dbReference type="Gene3D" id="1.10.10.60">
    <property type="entry name" value="Homeodomain-like"/>
    <property type="match status" value="1"/>
</dbReference>
<dbReference type="Pfam" id="PF00440">
    <property type="entry name" value="TetR_N"/>
    <property type="match status" value="1"/>
</dbReference>
<dbReference type="RefSeq" id="WP_179579151.1">
    <property type="nucleotide sequence ID" value="NZ_JACCFM010000001.1"/>
</dbReference>
<feature type="domain" description="HTH tetR-type" evidence="6">
    <location>
        <begin position="31"/>
        <end position="91"/>
    </location>
</feature>
<dbReference type="InterPro" id="IPR036271">
    <property type="entry name" value="Tet_transcr_reg_TetR-rel_C_sf"/>
</dbReference>
<dbReference type="GO" id="GO:0000976">
    <property type="term" value="F:transcription cis-regulatory region binding"/>
    <property type="evidence" value="ECO:0007669"/>
    <property type="project" value="TreeGrafter"/>
</dbReference>
<dbReference type="PANTHER" id="PTHR30055">
    <property type="entry name" value="HTH-TYPE TRANSCRIPTIONAL REGULATOR RUTR"/>
    <property type="match status" value="1"/>
</dbReference>
<evidence type="ECO:0000313" key="7">
    <source>
        <dbReference type="EMBL" id="NYJ20553.1"/>
    </source>
</evidence>